<dbReference type="EMBL" id="CP101717">
    <property type="protein sequence ID" value="WLD59398.1"/>
    <property type="molecule type" value="Genomic_DNA"/>
</dbReference>
<dbReference type="GO" id="GO:0005886">
    <property type="term" value="C:plasma membrane"/>
    <property type="evidence" value="ECO:0007669"/>
    <property type="project" value="TreeGrafter"/>
</dbReference>
<feature type="transmembrane region" description="Helical" evidence="2">
    <location>
        <begin position="906"/>
        <end position="930"/>
    </location>
</feature>
<dbReference type="InterPro" id="IPR027463">
    <property type="entry name" value="AcrB_DN_DC_subdom"/>
</dbReference>
<feature type="transmembrane region" description="Helical" evidence="2">
    <location>
        <begin position="983"/>
        <end position="1009"/>
    </location>
</feature>
<dbReference type="Gene3D" id="3.30.70.1430">
    <property type="entry name" value="Multidrug efflux transporter AcrB pore domain"/>
    <property type="match status" value="2"/>
</dbReference>
<evidence type="ECO:0000313" key="3">
    <source>
        <dbReference type="EMBL" id="WLD59398.1"/>
    </source>
</evidence>
<dbReference type="PANTHER" id="PTHR32063">
    <property type="match status" value="1"/>
</dbReference>
<feature type="transmembrane region" description="Helical" evidence="2">
    <location>
        <begin position="12"/>
        <end position="30"/>
    </location>
</feature>
<feature type="transmembrane region" description="Helical" evidence="2">
    <location>
        <begin position="329"/>
        <end position="348"/>
    </location>
</feature>
<feature type="transmembrane region" description="Helical" evidence="2">
    <location>
        <begin position="520"/>
        <end position="541"/>
    </location>
</feature>
<feature type="transmembrane region" description="Helical" evidence="2">
    <location>
        <begin position="880"/>
        <end position="900"/>
    </location>
</feature>
<keyword evidence="2" id="KW-0472">Membrane</keyword>
<keyword evidence="2" id="KW-0812">Transmembrane</keyword>
<accession>A0AB38YJW7</accession>
<reference evidence="3" key="1">
    <citation type="submission" date="2022-07" db="EMBL/GenBank/DDBJ databases">
        <title>Complete genome sequence of Salinispirillum sp. LH10-3-1 capable of multiple carbohydrate inversion isolated from a soda lake.</title>
        <authorList>
            <person name="Liu J."/>
            <person name="Zhai Y."/>
            <person name="Zhang H."/>
            <person name="Yang H."/>
            <person name="Qu J."/>
            <person name="Li J."/>
        </authorList>
    </citation>
    <scope>NUCLEOTIDE SEQUENCE</scope>
    <source>
        <strain evidence="3">LH 10-3-1</strain>
    </source>
</reference>
<feature type="transmembrane region" description="Helical" evidence="2">
    <location>
        <begin position="854"/>
        <end position="873"/>
    </location>
</feature>
<keyword evidence="1" id="KW-0175">Coiled coil</keyword>
<dbReference type="RefSeq" id="WP_304996691.1">
    <property type="nucleotide sequence ID" value="NZ_CP101717.1"/>
</dbReference>
<dbReference type="SUPFAM" id="SSF82714">
    <property type="entry name" value="Multidrug efflux transporter AcrB TolC docking domain, DN and DC subdomains"/>
    <property type="match status" value="2"/>
</dbReference>
<organism evidence="3">
    <name type="scientific">Salinispirillum sp. LH 10-3-1</name>
    <dbReference type="NCBI Taxonomy" id="2952525"/>
    <lineage>
        <taxon>Bacteria</taxon>
        <taxon>Pseudomonadati</taxon>
        <taxon>Pseudomonadota</taxon>
        <taxon>Gammaproteobacteria</taxon>
        <taxon>Oceanospirillales</taxon>
        <taxon>Saccharospirillaceae</taxon>
        <taxon>Salinispirillum</taxon>
    </lineage>
</organism>
<dbReference type="Gene3D" id="3.30.2090.10">
    <property type="entry name" value="Multidrug efflux transporter AcrB TolC docking domain, DN and DC subdomains"/>
    <property type="match status" value="2"/>
</dbReference>
<name>A0AB38YJW7_9GAMM</name>
<evidence type="ECO:0000256" key="1">
    <source>
        <dbReference type="SAM" id="Coils"/>
    </source>
</evidence>
<proteinExistence type="predicted"/>
<dbReference type="SUPFAM" id="SSF82866">
    <property type="entry name" value="Multidrug efflux transporter AcrB transmembrane domain"/>
    <property type="match status" value="2"/>
</dbReference>
<dbReference type="Gene3D" id="3.30.70.1320">
    <property type="entry name" value="Multidrug efflux transporter AcrB pore domain like"/>
    <property type="match status" value="1"/>
</dbReference>
<feature type="transmembrane region" description="Helical" evidence="2">
    <location>
        <begin position="458"/>
        <end position="482"/>
    </location>
</feature>
<feature type="coiled-coil region" evidence="1">
    <location>
        <begin position="571"/>
        <end position="598"/>
    </location>
</feature>
<feature type="transmembrane region" description="Helical" evidence="2">
    <location>
        <begin position="378"/>
        <end position="395"/>
    </location>
</feature>
<gene>
    <name evidence="3" type="ORF">NFC81_06370</name>
</gene>
<dbReference type="PANTHER" id="PTHR32063:SF33">
    <property type="entry name" value="RND SUPERFAMILY EFFLUX PUMP PERMEASE COMPONENT"/>
    <property type="match status" value="1"/>
</dbReference>
<dbReference type="InterPro" id="IPR001611">
    <property type="entry name" value="Leu-rich_rpt"/>
</dbReference>
<keyword evidence="2" id="KW-1133">Transmembrane helix</keyword>
<protein>
    <submittedName>
        <fullName evidence="3">Efflux RND transporter permease subunit</fullName>
    </submittedName>
</protein>
<feature type="transmembrane region" description="Helical" evidence="2">
    <location>
        <begin position="951"/>
        <end position="971"/>
    </location>
</feature>
<dbReference type="SUPFAM" id="SSF82693">
    <property type="entry name" value="Multidrug efflux transporter AcrB pore domain, PN1, PN2, PC1 and PC2 subdomains"/>
    <property type="match status" value="1"/>
</dbReference>
<dbReference type="Gene3D" id="1.20.1640.10">
    <property type="entry name" value="Multidrug efflux transporter AcrB transmembrane domain"/>
    <property type="match status" value="2"/>
</dbReference>
<dbReference type="GO" id="GO:0042910">
    <property type="term" value="F:xenobiotic transmembrane transporter activity"/>
    <property type="evidence" value="ECO:0007669"/>
    <property type="project" value="TreeGrafter"/>
</dbReference>
<dbReference type="InterPro" id="IPR001036">
    <property type="entry name" value="Acrflvin-R"/>
</dbReference>
<evidence type="ECO:0000256" key="2">
    <source>
        <dbReference type="SAM" id="Phobius"/>
    </source>
</evidence>
<dbReference type="PROSITE" id="PS51450">
    <property type="entry name" value="LRR"/>
    <property type="match status" value="1"/>
</dbReference>
<dbReference type="Gene3D" id="3.30.70.1440">
    <property type="entry name" value="Multidrug efflux transporter AcrB pore domain"/>
    <property type="match status" value="1"/>
</dbReference>
<dbReference type="Pfam" id="PF00873">
    <property type="entry name" value="ACR_tran"/>
    <property type="match status" value="1"/>
</dbReference>
<feature type="transmembrane region" description="Helical" evidence="2">
    <location>
        <begin position="353"/>
        <end position="372"/>
    </location>
</feature>
<feature type="transmembrane region" description="Helical" evidence="2">
    <location>
        <begin position="426"/>
        <end position="446"/>
    </location>
</feature>
<sequence length="1031" mass="112980">MGGIIEAFARHRVAPNVLMFVVLLSGLWALDRLNTQFLPDFDLSIVQVNADWPGASAQDVQESLTIPLEQSLLSNTDIDELRSTSFEGGMNMNMTLRESVRDVNQAVADIESALATVRLPDGAEEPEVTQFVFFEDVADVLLYGDLTIEELRTWAQRAERSLKQSGIARVEIEGLPDAEIRLEVPVPQLLDSQLTLGDIAQRLGSQNANLPAGITGENQLATQLRFQNRELEPLALGEQLIPTENANRFTRVGDLGTLERVYDNNDTRIYFDGKPAVRLSLSRASGEDTLVVAENLRQWQATFEPGLPEGIELYVYNENWRFVQSRIKIILDSGLGGIFLVLLVLFVFLNHRLAFWVALGIPVSFMATLIFLDLSGNSINLISLLGFLVALGIIVDDAIVVGEDTYAHVEAGEDPEDAAVAAAKRMLPAVLASSVTTVAAFLPLLLVTGQAGTFTKGVPIVVIFAIVASLIECFLILPGHLAHSLKKRGTRKPNPIRQRLESGIDWFRNVPFRAAVQFAVTYRLVTYAAAVAFLMIAIGLLSSGRVKFVFFPDIQQQQVTMEVVFTEGTPVSEVDAFIRTMQQELRDLENELNFSFVNTLLVELNRGSPERGALFVEMDGDTDRPVPNGEIVNRWRERMNVPANVLSVRFVQPAQGPGTSGVSARLRGEDLDELKAASNWLQRELRGFGGLREVSDNLPLGSEQLSLQLNSEALALGLSAQQLSQQINDLVSGRIVQTVAQEGRDLSVRVALPEADVSTWFQLQNLPVQVAAGEWQPLSALVTVQYAQAIDRLNRVNGELSAVVSARLASGDITLGEVNRWLQDDVAARLQAEFDVVLLVEGDQRSQAQFLRDVQFGAILGLLLIFGALAWVFESWLWPLAVVAAIPFGLVGAVAGHWIMGLELSVLSVYGLFGLSGIIINNAIVLITFYRRLRGEGMNIHEAVVEASVQRFRAVLVTSLTTIAGLSFLLFETSFDAQFLIPVAAGIVFGLAFGTVIILFLVPALLTSLERMKARLLKKGTDGMVLNPHST</sequence>
<dbReference type="AlphaFoldDB" id="A0AB38YJW7"/>
<dbReference type="PRINTS" id="PR00702">
    <property type="entry name" value="ACRIFLAVINRP"/>
</dbReference>